<proteinExistence type="predicted"/>
<dbReference type="eggNOG" id="COG1309">
    <property type="taxonomic scope" value="Bacteria"/>
</dbReference>
<dbReference type="Gene3D" id="1.10.357.10">
    <property type="entry name" value="Tetracycline Repressor, domain 2"/>
    <property type="match status" value="1"/>
</dbReference>
<evidence type="ECO:0000313" key="6">
    <source>
        <dbReference type="EMBL" id="ACX96524.1"/>
    </source>
</evidence>
<dbReference type="PANTHER" id="PTHR47506">
    <property type="entry name" value="TRANSCRIPTIONAL REGULATORY PROTEIN"/>
    <property type="match status" value="1"/>
</dbReference>
<dbReference type="Pfam" id="PF00440">
    <property type="entry name" value="TetR_N"/>
    <property type="match status" value="1"/>
</dbReference>
<sequence>MHSPAPNMTPDLTREKILHAAAAEIHRQGFQAASIAHILASTGLTKGALYHHFPSKQVLGLAVVDEVIRSGLEERLFTPLREANDPLDTLLAYMDRRIRDLTDDAFELGCPLNNLVQEMSPVNEAFKTQLDQILQTWQSVIEQTLITGQAQNRIRQEVDCEATAMFIVSAWEGCWGMAKNRQSAQTFRLCMAQLRQFVLSLAPAT</sequence>
<evidence type="ECO:0000256" key="2">
    <source>
        <dbReference type="ARBA" id="ARBA00023125"/>
    </source>
</evidence>
<evidence type="ECO:0000313" key="7">
    <source>
        <dbReference type="Proteomes" id="UP000009102"/>
    </source>
</evidence>
<evidence type="ECO:0000256" key="1">
    <source>
        <dbReference type="ARBA" id="ARBA00023015"/>
    </source>
</evidence>
<dbReference type="PROSITE" id="PS50977">
    <property type="entry name" value="HTH_TETR_2"/>
    <property type="match status" value="1"/>
</dbReference>
<protein>
    <submittedName>
        <fullName evidence="6">Transcriptional regulator, TetR family</fullName>
    </submittedName>
</protein>
<evidence type="ECO:0000256" key="3">
    <source>
        <dbReference type="ARBA" id="ARBA00023163"/>
    </source>
</evidence>
<dbReference type="GO" id="GO:0003677">
    <property type="term" value="F:DNA binding"/>
    <property type="evidence" value="ECO:0007669"/>
    <property type="project" value="UniProtKB-UniRule"/>
</dbReference>
<keyword evidence="7" id="KW-1185">Reference proteome</keyword>
<dbReference type="SUPFAM" id="SSF48498">
    <property type="entry name" value="Tetracyclin repressor-like, C-terminal domain"/>
    <property type="match status" value="1"/>
</dbReference>
<dbReference type="SUPFAM" id="SSF46689">
    <property type="entry name" value="Homeodomain-like"/>
    <property type="match status" value="1"/>
</dbReference>
<dbReference type="RefSeq" id="WP_012824557.1">
    <property type="nucleotide sequence ID" value="NC_013422.1"/>
</dbReference>
<dbReference type="STRING" id="555778.Hneap_1699"/>
<dbReference type="KEGG" id="hna:Hneap_1699"/>
<feature type="domain" description="HTH tetR-type" evidence="5">
    <location>
        <begin position="11"/>
        <end position="71"/>
    </location>
</feature>
<keyword evidence="2 4" id="KW-0238">DNA-binding</keyword>
<dbReference type="InterPro" id="IPR036271">
    <property type="entry name" value="Tet_transcr_reg_TetR-rel_C_sf"/>
</dbReference>
<keyword evidence="1" id="KW-0805">Transcription regulation</keyword>
<dbReference type="InterPro" id="IPR023772">
    <property type="entry name" value="DNA-bd_HTH_TetR-type_CS"/>
</dbReference>
<dbReference type="HOGENOM" id="CLU_069356_28_1_6"/>
<dbReference type="InterPro" id="IPR011075">
    <property type="entry name" value="TetR_C"/>
</dbReference>
<name>D0L1F1_HALNC</name>
<gene>
    <name evidence="6" type="ordered locus">Hneap_1699</name>
</gene>
<keyword evidence="3" id="KW-0804">Transcription</keyword>
<dbReference type="PROSITE" id="PS01081">
    <property type="entry name" value="HTH_TETR_1"/>
    <property type="match status" value="1"/>
</dbReference>
<dbReference type="EMBL" id="CP001801">
    <property type="protein sequence ID" value="ACX96524.1"/>
    <property type="molecule type" value="Genomic_DNA"/>
</dbReference>
<dbReference type="OrthoDB" id="4541465at2"/>
<dbReference type="InterPro" id="IPR009057">
    <property type="entry name" value="Homeodomain-like_sf"/>
</dbReference>
<dbReference type="InterPro" id="IPR001647">
    <property type="entry name" value="HTH_TetR"/>
</dbReference>
<dbReference type="PANTHER" id="PTHR47506:SF1">
    <property type="entry name" value="HTH-TYPE TRANSCRIPTIONAL REGULATOR YJDC"/>
    <property type="match status" value="1"/>
</dbReference>
<dbReference type="Proteomes" id="UP000009102">
    <property type="component" value="Chromosome"/>
</dbReference>
<dbReference type="Pfam" id="PF16925">
    <property type="entry name" value="TetR_C_13"/>
    <property type="match status" value="1"/>
</dbReference>
<reference evidence="6 7" key="1">
    <citation type="submission" date="2009-10" db="EMBL/GenBank/DDBJ databases">
        <title>Complete sequence of Halothiobacillus neapolitanus c2.</title>
        <authorList>
            <consortium name="US DOE Joint Genome Institute"/>
            <person name="Lucas S."/>
            <person name="Copeland A."/>
            <person name="Lapidus A."/>
            <person name="Glavina del Rio T."/>
            <person name="Tice H."/>
            <person name="Bruce D."/>
            <person name="Goodwin L."/>
            <person name="Pitluck S."/>
            <person name="Davenport K."/>
            <person name="Brettin T."/>
            <person name="Detter J.C."/>
            <person name="Han C."/>
            <person name="Tapia R."/>
            <person name="Larimer F."/>
            <person name="Land M."/>
            <person name="Hauser L."/>
            <person name="Kyrpides N."/>
            <person name="Mikhailova N."/>
            <person name="Kerfeld C."/>
            <person name="Cannon G."/>
            <person name="Heinhort S."/>
        </authorList>
    </citation>
    <scope>NUCLEOTIDE SEQUENCE [LARGE SCALE GENOMIC DNA]</scope>
    <source>
        <strain evidence="7">ATCC 23641 / c2</strain>
    </source>
</reference>
<organism evidence="6 7">
    <name type="scientific">Halothiobacillus neapolitanus (strain ATCC 23641 / DSM 15147 / CIP 104769 / NCIMB 8539 / c2)</name>
    <name type="common">Thiobacillus neapolitanus</name>
    <dbReference type="NCBI Taxonomy" id="555778"/>
    <lineage>
        <taxon>Bacteria</taxon>
        <taxon>Pseudomonadati</taxon>
        <taxon>Pseudomonadota</taxon>
        <taxon>Gammaproteobacteria</taxon>
        <taxon>Chromatiales</taxon>
        <taxon>Halothiobacillaceae</taxon>
        <taxon>Halothiobacillus</taxon>
    </lineage>
</organism>
<evidence type="ECO:0000259" key="5">
    <source>
        <dbReference type="PROSITE" id="PS50977"/>
    </source>
</evidence>
<accession>D0L1F1</accession>
<dbReference type="AlphaFoldDB" id="D0L1F1"/>
<evidence type="ECO:0000256" key="4">
    <source>
        <dbReference type="PROSITE-ProRule" id="PRU00335"/>
    </source>
</evidence>
<dbReference type="PRINTS" id="PR00455">
    <property type="entry name" value="HTHTETR"/>
</dbReference>
<feature type="DNA-binding region" description="H-T-H motif" evidence="4">
    <location>
        <begin position="34"/>
        <end position="53"/>
    </location>
</feature>